<keyword evidence="1" id="KW-0507">mRNA processing</keyword>
<gene>
    <name evidence="7" type="ORF">BC936DRAFT_145514</name>
</gene>
<organism evidence="7 8">
    <name type="scientific">Jimgerdemannia flammicorona</name>
    <dbReference type="NCBI Taxonomy" id="994334"/>
    <lineage>
        <taxon>Eukaryota</taxon>
        <taxon>Fungi</taxon>
        <taxon>Fungi incertae sedis</taxon>
        <taxon>Mucoromycota</taxon>
        <taxon>Mucoromycotina</taxon>
        <taxon>Endogonomycetes</taxon>
        <taxon>Endogonales</taxon>
        <taxon>Endogonaceae</taxon>
        <taxon>Jimgerdemannia</taxon>
    </lineage>
</organism>
<dbReference type="InterPro" id="IPR035979">
    <property type="entry name" value="RBD_domain_sf"/>
</dbReference>
<dbReference type="GO" id="GO:0006397">
    <property type="term" value="P:mRNA processing"/>
    <property type="evidence" value="ECO:0007669"/>
    <property type="project" value="UniProtKB-KW"/>
</dbReference>
<dbReference type="GO" id="GO:0003723">
    <property type="term" value="F:RNA binding"/>
    <property type="evidence" value="ECO:0007669"/>
    <property type="project" value="UniProtKB-UniRule"/>
</dbReference>
<name>A0A433D9S8_9FUNG</name>
<dbReference type="SUPFAM" id="SSF54928">
    <property type="entry name" value="RNA-binding domain, RBD"/>
    <property type="match status" value="1"/>
</dbReference>
<evidence type="ECO:0000313" key="7">
    <source>
        <dbReference type="EMBL" id="RUP47624.1"/>
    </source>
</evidence>
<dbReference type="Proteomes" id="UP000268093">
    <property type="component" value="Unassembled WGS sequence"/>
</dbReference>
<dbReference type="PANTHER" id="PTHR23139">
    <property type="entry name" value="RNA-BINDING PROTEIN"/>
    <property type="match status" value="1"/>
</dbReference>
<evidence type="ECO:0000256" key="2">
    <source>
        <dbReference type="ARBA" id="ARBA00022884"/>
    </source>
</evidence>
<dbReference type="AlphaFoldDB" id="A0A433D9S8"/>
<keyword evidence="8" id="KW-1185">Reference proteome</keyword>
<proteinExistence type="predicted"/>
<feature type="region of interest" description="Disordered" evidence="5">
    <location>
        <begin position="113"/>
        <end position="138"/>
    </location>
</feature>
<feature type="domain" description="RRM" evidence="6">
    <location>
        <begin position="166"/>
        <end position="218"/>
    </location>
</feature>
<evidence type="ECO:0000256" key="4">
    <source>
        <dbReference type="PROSITE-ProRule" id="PRU00176"/>
    </source>
</evidence>
<dbReference type="InterPro" id="IPR000504">
    <property type="entry name" value="RRM_dom"/>
</dbReference>
<evidence type="ECO:0000256" key="5">
    <source>
        <dbReference type="SAM" id="MobiDB-lite"/>
    </source>
</evidence>
<dbReference type="PROSITE" id="PS50102">
    <property type="entry name" value="RRM"/>
    <property type="match status" value="1"/>
</dbReference>
<keyword evidence="3" id="KW-0508">mRNA splicing</keyword>
<dbReference type="InterPro" id="IPR012677">
    <property type="entry name" value="Nucleotide-bd_a/b_plait_sf"/>
</dbReference>
<dbReference type="FunFam" id="3.30.70.330:FF:000676">
    <property type="entry name" value="U2 snRNP auxiliary factor large subunit"/>
    <property type="match status" value="1"/>
</dbReference>
<reference evidence="7 8" key="1">
    <citation type="journal article" date="2018" name="New Phytol.">
        <title>Phylogenomics of Endogonaceae and evolution of mycorrhizas within Mucoromycota.</title>
        <authorList>
            <person name="Chang Y."/>
            <person name="Desiro A."/>
            <person name="Na H."/>
            <person name="Sandor L."/>
            <person name="Lipzen A."/>
            <person name="Clum A."/>
            <person name="Barry K."/>
            <person name="Grigoriev I.V."/>
            <person name="Martin F.M."/>
            <person name="Stajich J.E."/>
            <person name="Smith M.E."/>
            <person name="Bonito G."/>
            <person name="Spatafora J.W."/>
        </authorList>
    </citation>
    <scope>NUCLEOTIDE SEQUENCE [LARGE SCALE GENOMIC DNA]</scope>
    <source>
        <strain evidence="7 8">GMNB39</strain>
    </source>
</reference>
<accession>A0A433D9S8</accession>
<dbReference type="EMBL" id="RBNI01004288">
    <property type="protein sequence ID" value="RUP47624.1"/>
    <property type="molecule type" value="Genomic_DNA"/>
</dbReference>
<dbReference type="Pfam" id="PF00076">
    <property type="entry name" value="RRM_1"/>
    <property type="match status" value="1"/>
</dbReference>
<dbReference type="Gene3D" id="3.30.70.330">
    <property type="match status" value="1"/>
</dbReference>
<evidence type="ECO:0000256" key="1">
    <source>
        <dbReference type="ARBA" id="ARBA00022664"/>
    </source>
</evidence>
<evidence type="ECO:0000256" key="3">
    <source>
        <dbReference type="ARBA" id="ARBA00023187"/>
    </source>
</evidence>
<evidence type="ECO:0000259" key="6">
    <source>
        <dbReference type="PROSITE" id="PS50102"/>
    </source>
</evidence>
<keyword evidence="2 4" id="KW-0694">RNA-binding</keyword>
<dbReference type="OrthoDB" id="10266058at2759"/>
<comment type="caution">
    <text evidence="7">The sequence shown here is derived from an EMBL/GenBank/DDBJ whole genome shotgun (WGS) entry which is preliminary data.</text>
</comment>
<dbReference type="GO" id="GO:0008380">
    <property type="term" value="P:RNA splicing"/>
    <property type="evidence" value="ECO:0007669"/>
    <property type="project" value="UniProtKB-KW"/>
</dbReference>
<sequence length="226" mass="25133">MIGDVIVDESHTRIHASWPAATSLPSYPDPGHPALLMGSEMTYELPPRPKVSRTCSTECQLGEAGEAFALWTKPVWYQRALAEFFNSTMIQLNIAQPSLSRSITTRIMLSSISASPKKPPQPHHFPRSIAQNPAPKDYQLPADHTFEPPLIHVSGVVSTNVPDSSNKIFIGGLPLYLDDEQIVELLKSFGELRAFNLVKDSMTGQSKGFAFCEYIDPQIRIWRARS</sequence>
<protein>
    <recommendedName>
        <fullName evidence="6">RRM domain-containing protein</fullName>
    </recommendedName>
</protein>
<evidence type="ECO:0000313" key="8">
    <source>
        <dbReference type="Proteomes" id="UP000268093"/>
    </source>
</evidence>
<dbReference type="SMART" id="SM00360">
    <property type="entry name" value="RRM"/>
    <property type="match status" value="1"/>
</dbReference>